<sequence length="64" mass="7783">MVHVKVDEETNDDDFRLRRFTHLCKDYTDYVYAYLVACRKEYGEKPKRTEQTFDTHEGPLFIFT</sequence>
<evidence type="ECO:0000313" key="2">
    <source>
        <dbReference type="Proteomes" id="UP000250321"/>
    </source>
</evidence>
<accession>A0A314YC68</accession>
<comment type="caution">
    <text evidence="1">The sequence shown here is derived from an EMBL/GenBank/DDBJ whole genome shotgun (WGS) entry which is preliminary data.</text>
</comment>
<keyword evidence="2" id="KW-1185">Reference proteome</keyword>
<organism evidence="1 2">
    <name type="scientific">Prunus yedoensis var. nudiflora</name>
    <dbReference type="NCBI Taxonomy" id="2094558"/>
    <lineage>
        <taxon>Eukaryota</taxon>
        <taxon>Viridiplantae</taxon>
        <taxon>Streptophyta</taxon>
        <taxon>Embryophyta</taxon>
        <taxon>Tracheophyta</taxon>
        <taxon>Spermatophyta</taxon>
        <taxon>Magnoliopsida</taxon>
        <taxon>eudicotyledons</taxon>
        <taxon>Gunneridae</taxon>
        <taxon>Pentapetalae</taxon>
        <taxon>rosids</taxon>
        <taxon>fabids</taxon>
        <taxon>Rosales</taxon>
        <taxon>Rosaceae</taxon>
        <taxon>Amygdaloideae</taxon>
        <taxon>Amygdaleae</taxon>
        <taxon>Prunus</taxon>
    </lineage>
</organism>
<dbReference type="AlphaFoldDB" id="A0A314YC68"/>
<proteinExistence type="predicted"/>
<dbReference type="EMBL" id="PJQY01001526">
    <property type="protein sequence ID" value="PQQ01858.1"/>
    <property type="molecule type" value="Genomic_DNA"/>
</dbReference>
<protein>
    <submittedName>
        <fullName evidence="1">Uncharacterized protein</fullName>
    </submittedName>
</protein>
<reference evidence="1 2" key="1">
    <citation type="submission" date="2018-02" db="EMBL/GenBank/DDBJ databases">
        <title>Draft genome of wild Prunus yedoensis var. nudiflora.</title>
        <authorList>
            <person name="Baek S."/>
            <person name="Kim J.-H."/>
            <person name="Choi K."/>
            <person name="Kim G.-B."/>
            <person name="Cho A."/>
            <person name="Jang H."/>
            <person name="Shin C.-H."/>
            <person name="Yu H.-J."/>
            <person name="Mun J.-H."/>
        </authorList>
    </citation>
    <scope>NUCLEOTIDE SEQUENCE [LARGE SCALE GENOMIC DNA]</scope>
    <source>
        <strain evidence="2">cv. Jeju island</strain>
        <tissue evidence="1">Leaf</tissue>
    </source>
</reference>
<name>A0A314YC68_PRUYE</name>
<evidence type="ECO:0000313" key="1">
    <source>
        <dbReference type="EMBL" id="PQQ01858.1"/>
    </source>
</evidence>
<dbReference type="Proteomes" id="UP000250321">
    <property type="component" value="Unassembled WGS sequence"/>
</dbReference>
<gene>
    <name evidence="1" type="ORF">Pyn_36231</name>
</gene>